<name>A0AAD9TZQ6_9ROSI</name>
<sequence length="302" mass="33966">MLEPSNACMPTAIFSLKLLEPGEKPESRPLVLWLNGGPDCPHVAYGAAEDIGPLRIRLDGKTLYPNRYSWNMLANMLFLESPAGVGFAYTNTTLDLYTTSDQRIVDCGSMEALVALMLPMEQLKILDLYAFDSMARLCTPIVTLGTCVSELANMLFLDSLAGVGFAYTNTTLDLYTTSDQRIVVSDRLRLDLRFDLGFALGFFSFHDLGMGMNNWWSEMTNENGCLVNFKAQMLLSDLRLPKFYLLDQIWSNILVYCGILTLPELFGIHEEDTNPYPELFDSIPIDNTNNPYNFYGMQAEDD</sequence>
<keyword evidence="3" id="KW-1185">Reference proteome</keyword>
<comment type="caution">
    <text evidence="2">The sequence shown here is derived from an EMBL/GenBank/DDBJ whole genome shotgun (WGS) entry which is preliminary data.</text>
</comment>
<proteinExistence type="inferred from homology"/>
<dbReference type="SUPFAM" id="SSF53474">
    <property type="entry name" value="alpha/beta-Hydrolases"/>
    <property type="match status" value="1"/>
</dbReference>
<dbReference type="InterPro" id="IPR001563">
    <property type="entry name" value="Peptidase_S10"/>
</dbReference>
<evidence type="ECO:0000313" key="3">
    <source>
        <dbReference type="Proteomes" id="UP001280121"/>
    </source>
</evidence>
<dbReference type="PANTHER" id="PTHR11802:SF198">
    <property type="entry name" value="SERINE CARBOXYPEPTIDASE-LIKE 27"/>
    <property type="match status" value="1"/>
</dbReference>
<accession>A0AAD9TZQ6</accession>
<dbReference type="InterPro" id="IPR029058">
    <property type="entry name" value="AB_hydrolase_fold"/>
</dbReference>
<dbReference type="GO" id="GO:0004185">
    <property type="term" value="F:serine-type carboxypeptidase activity"/>
    <property type="evidence" value="ECO:0007669"/>
    <property type="project" value="InterPro"/>
</dbReference>
<evidence type="ECO:0000256" key="1">
    <source>
        <dbReference type="ARBA" id="ARBA00009431"/>
    </source>
</evidence>
<protein>
    <submittedName>
        <fullName evidence="2">Uncharacterized protein</fullName>
    </submittedName>
</protein>
<dbReference type="Proteomes" id="UP001280121">
    <property type="component" value="Unassembled WGS sequence"/>
</dbReference>
<dbReference type="GO" id="GO:0005773">
    <property type="term" value="C:vacuole"/>
    <property type="evidence" value="ECO:0007669"/>
    <property type="project" value="TreeGrafter"/>
</dbReference>
<dbReference type="Gene3D" id="3.40.50.1820">
    <property type="entry name" value="alpha/beta hydrolase"/>
    <property type="match status" value="1"/>
</dbReference>
<dbReference type="EMBL" id="JANJYI010000006">
    <property type="protein sequence ID" value="KAK2644719.1"/>
    <property type="molecule type" value="Genomic_DNA"/>
</dbReference>
<gene>
    <name evidence="2" type="ORF">Ddye_019914</name>
</gene>
<comment type="similarity">
    <text evidence="1">Belongs to the peptidase S10 family.</text>
</comment>
<evidence type="ECO:0000313" key="2">
    <source>
        <dbReference type="EMBL" id="KAK2644719.1"/>
    </source>
</evidence>
<dbReference type="PANTHER" id="PTHR11802">
    <property type="entry name" value="SERINE PROTEASE FAMILY S10 SERINE CARBOXYPEPTIDASE"/>
    <property type="match status" value="1"/>
</dbReference>
<dbReference type="Pfam" id="PF00450">
    <property type="entry name" value="Peptidase_S10"/>
    <property type="match status" value="1"/>
</dbReference>
<dbReference type="GO" id="GO:0006508">
    <property type="term" value="P:proteolysis"/>
    <property type="evidence" value="ECO:0007669"/>
    <property type="project" value="InterPro"/>
</dbReference>
<organism evidence="2 3">
    <name type="scientific">Dipteronia dyeriana</name>
    <dbReference type="NCBI Taxonomy" id="168575"/>
    <lineage>
        <taxon>Eukaryota</taxon>
        <taxon>Viridiplantae</taxon>
        <taxon>Streptophyta</taxon>
        <taxon>Embryophyta</taxon>
        <taxon>Tracheophyta</taxon>
        <taxon>Spermatophyta</taxon>
        <taxon>Magnoliopsida</taxon>
        <taxon>eudicotyledons</taxon>
        <taxon>Gunneridae</taxon>
        <taxon>Pentapetalae</taxon>
        <taxon>rosids</taxon>
        <taxon>malvids</taxon>
        <taxon>Sapindales</taxon>
        <taxon>Sapindaceae</taxon>
        <taxon>Hippocastanoideae</taxon>
        <taxon>Acereae</taxon>
        <taxon>Dipteronia</taxon>
    </lineage>
</organism>
<dbReference type="AlphaFoldDB" id="A0AAD9TZQ6"/>
<reference evidence="2" key="1">
    <citation type="journal article" date="2023" name="Plant J.">
        <title>Genome sequences and population genomics provide insights into the demographic history, inbreeding, and mutation load of two 'living fossil' tree species of Dipteronia.</title>
        <authorList>
            <person name="Feng Y."/>
            <person name="Comes H.P."/>
            <person name="Chen J."/>
            <person name="Zhu S."/>
            <person name="Lu R."/>
            <person name="Zhang X."/>
            <person name="Li P."/>
            <person name="Qiu J."/>
            <person name="Olsen K.M."/>
            <person name="Qiu Y."/>
        </authorList>
    </citation>
    <scope>NUCLEOTIDE SEQUENCE</scope>
    <source>
        <strain evidence="2">KIB01</strain>
    </source>
</reference>